<feature type="transmembrane region" description="Helical" evidence="3">
    <location>
        <begin position="34"/>
        <end position="54"/>
    </location>
</feature>
<keyword evidence="1" id="KW-0175">Coiled coil</keyword>
<evidence type="ECO:0000256" key="1">
    <source>
        <dbReference type="SAM" id="Coils"/>
    </source>
</evidence>
<dbReference type="EMBL" id="JAMGBE010000001">
    <property type="protein sequence ID" value="MCL6729297.1"/>
    <property type="molecule type" value="Genomic_DNA"/>
</dbReference>
<keyword evidence="5" id="KW-1185">Reference proteome</keyword>
<dbReference type="Pfam" id="PF04120">
    <property type="entry name" value="Iron_permease"/>
    <property type="match status" value="1"/>
</dbReference>
<comment type="caution">
    <text evidence="4">The sequence shown here is derived from an EMBL/GenBank/DDBJ whole genome shotgun (WGS) entry which is preliminary data.</text>
</comment>
<name>A0ABT0S0H0_9SPHN</name>
<evidence type="ECO:0000313" key="4">
    <source>
        <dbReference type="EMBL" id="MCL6729297.1"/>
    </source>
</evidence>
<reference evidence="4" key="1">
    <citation type="submission" date="2022-05" db="EMBL/GenBank/DDBJ databases">
        <authorList>
            <person name="Jo J.-H."/>
            <person name="Im W.-T."/>
        </authorList>
    </citation>
    <scope>NUCLEOTIDE SEQUENCE</scope>
    <source>
        <strain evidence="4">SE220</strain>
    </source>
</reference>
<dbReference type="Proteomes" id="UP001165342">
    <property type="component" value="Unassembled WGS sequence"/>
</dbReference>
<accession>A0ABT0S0H0</accession>
<proteinExistence type="predicted"/>
<dbReference type="InterPro" id="IPR007251">
    <property type="entry name" value="Iron_permease_Fet4"/>
</dbReference>
<keyword evidence="3" id="KW-0812">Transmembrane</keyword>
<keyword evidence="3" id="KW-0472">Membrane</keyword>
<protein>
    <submittedName>
        <fullName evidence="4">Low affinity iron permease family protein</fullName>
    </submittedName>
</protein>
<gene>
    <name evidence="4" type="ORF">LZ538_04400</name>
</gene>
<dbReference type="RefSeq" id="WP_249830765.1">
    <property type="nucleotide sequence ID" value="NZ_JAMGBE010000001.1"/>
</dbReference>
<sequence length="171" mass="18981">MSKIAKNGAKNGGSKQKSRAVQIGDAISDWTSKVFAHPYMQVGVILFCATWFAIGLQTDLLTAALSILAITLTQMVLNSQYDREADAHRRDVAMHAKLDELIAASRRAKNEFVGIEEREEEEIVQLKEEVKEAIEDSVEEAVEDGQPVDQAIDQAARKVKSERTPAEEARR</sequence>
<feature type="region of interest" description="Disordered" evidence="2">
    <location>
        <begin position="139"/>
        <end position="171"/>
    </location>
</feature>
<keyword evidence="3" id="KW-1133">Transmembrane helix</keyword>
<organism evidence="4 5">
    <name type="scientific">Sphingomonas hankyongi</name>
    <dbReference type="NCBI Taxonomy" id="2908209"/>
    <lineage>
        <taxon>Bacteria</taxon>
        <taxon>Pseudomonadati</taxon>
        <taxon>Pseudomonadota</taxon>
        <taxon>Alphaproteobacteria</taxon>
        <taxon>Sphingomonadales</taxon>
        <taxon>Sphingomonadaceae</taxon>
        <taxon>Sphingomonas</taxon>
    </lineage>
</organism>
<feature type="coiled-coil region" evidence="1">
    <location>
        <begin position="98"/>
        <end position="136"/>
    </location>
</feature>
<evidence type="ECO:0000256" key="2">
    <source>
        <dbReference type="SAM" id="MobiDB-lite"/>
    </source>
</evidence>
<feature type="transmembrane region" description="Helical" evidence="3">
    <location>
        <begin position="60"/>
        <end position="77"/>
    </location>
</feature>
<evidence type="ECO:0000313" key="5">
    <source>
        <dbReference type="Proteomes" id="UP001165342"/>
    </source>
</evidence>
<evidence type="ECO:0000256" key="3">
    <source>
        <dbReference type="SAM" id="Phobius"/>
    </source>
</evidence>
<feature type="compositionally biased region" description="Basic and acidic residues" evidence="2">
    <location>
        <begin position="155"/>
        <end position="171"/>
    </location>
</feature>